<feature type="non-terminal residue" evidence="2">
    <location>
        <position position="1"/>
    </location>
</feature>
<keyword evidence="3" id="KW-1185">Reference proteome</keyword>
<evidence type="ECO:0000313" key="2">
    <source>
        <dbReference type="EMBL" id="MBA0566835.1"/>
    </source>
</evidence>
<dbReference type="AlphaFoldDB" id="A0A7J8MQ58"/>
<name>A0A7J8MQ58_9ROSI</name>
<accession>A0A7J8MQ58</accession>
<reference evidence="2 3" key="1">
    <citation type="journal article" date="2019" name="Genome Biol. Evol.">
        <title>Insights into the evolution of the New World diploid cottons (Gossypium, subgenus Houzingenia) based on genome sequencing.</title>
        <authorList>
            <person name="Grover C.E."/>
            <person name="Arick M.A. 2nd"/>
            <person name="Thrash A."/>
            <person name="Conover J.L."/>
            <person name="Sanders W.S."/>
            <person name="Peterson D.G."/>
            <person name="Frelichowski J.E."/>
            <person name="Scheffler J.A."/>
            <person name="Scheffler B.E."/>
            <person name="Wendel J.F."/>
        </authorList>
    </citation>
    <scope>NUCLEOTIDE SEQUENCE [LARGE SCALE GENOMIC DNA]</scope>
    <source>
        <strain evidence="2">157</strain>
        <tissue evidence="2">Leaf</tissue>
    </source>
</reference>
<evidence type="ECO:0000313" key="3">
    <source>
        <dbReference type="Proteomes" id="UP000593572"/>
    </source>
</evidence>
<dbReference type="InterPro" id="IPR056647">
    <property type="entry name" value="DUF7745"/>
</dbReference>
<dbReference type="EMBL" id="JABEZX010000009">
    <property type="protein sequence ID" value="MBA0566835.1"/>
    <property type="molecule type" value="Genomic_DNA"/>
</dbReference>
<proteinExistence type="predicted"/>
<dbReference type="Proteomes" id="UP000593572">
    <property type="component" value="Unassembled WGS sequence"/>
</dbReference>
<organism evidence="2 3">
    <name type="scientific">Gossypium lobatum</name>
    <dbReference type="NCBI Taxonomy" id="34289"/>
    <lineage>
        <taxon>Eukaryota</taxon>
        <taxon>Viridiplantae</taxon>
        <taxon>Streptophyta</taxon>
        <taxon>Embryophyta</taxon>
        <taxon>Tracheophyta</taxon>
        <taxon>Spermatophyta</taxon>
        <taxon>Magnoliopsida</taxon>
        <taxon>eudicotyledons</taxon>
        <taxon>Gunneridae</taxon>
        <taxon>Pentapetalae</taxon>
        <taxon>rosids</taxon>
        <taxon>malvids</taxon>
        <taxon>Malvales</taxon>
        <taxon>Malvaceae</taxon>
        <taxon>Malvoideae</taxon>
        <taxon>Gossypium</taxon>
    </lineage>
</organism>
<evidence type="ECO:0000259" key="1">
    <source>
        <dbReference type="Pfam" id="PF24924"/>
    </source>
</evidence>
<dbReference type="Pfam" id="PF24924">
    <property type="entry name" value="DUF7745"/>
    <property type="match status" value="1"/>
</dbReference>
<gene>
    <name evidence="2" type="ORF">Golob_011611</name>
</gene>
<protein>
    <recommendedName>
        <fullName evidence="1">DUF7745 domain-containing protein</fullName>
    </recommendedName>
</protein>
<feature type="domain" description="DUF7745" evidence="1">
    <location>
        <begin position="3"/>
        <end position="39"/>
    </location>
</feature>
<comment type="caution">
    <text evidence="2">The sequence shown here is derived from an EMBL/GenBank/DDBJ whole genome shotgun (WGS) entry which is preliminary data.</text>
</comment>
<sequence length="61" mass="7194">NKHLFRALVQFWNSAYSCFTFEKVDLVSTIEEYIALLLLGYMTRQFQICLIDWTGGSRLSR</sequence>